<dbReference type="SUPFAM" id="SSF46565">
    <property type="entry name" value="Chaperone J-domain"/>
    <property type="match status" value="1"/>
</dbReference>
<dbReference type="GO" id="GO:0005634">
    <property type="term" value="C:nucleus"/>
    <property type="evidence" value="ECO:0007669"/>
    <property type="project" value="UniProtKB-SubCell"/>
</dbReference>
<dbReference type="PROSITE" id="PS50076">
    <property type="entry name" value="DNAJ_2"/>
    <property type="match status" value="1"/>
</dbReference>
<dbReference type="CDD" id="cd06257">
    <property type="entry name" value="DnaJ"/>
    <property type="match status" value="1"/>
</dbReference>
<dbReference type="InterPro" id="IPR001623">
    <property type="entry name" value="DnaJ_domain"/>
</dbReference>
<evidence type="ECO:0000256" key="2">
    <source>
        <dbReference type="ARBA" id="ARBA00004370"/>
    </source>
</evidence>
<keyword evidence="9" id="KW-0143">Chaperone</keyword>
<organism evidence="17 18">
    <name type="scientific">Acipenser ruthenus</name>
    <name type="common">Sterlet sturgeon</name>
    <dbReference type="NCBI Taxonomy" id="7906"/>
    <lineage>
        <taxon>Eukaryota</taxon>
        <taxon>Metazoa</taxon>
        <taxon>Chordata</taxon>
        <taxon>Craniata</taxon>
        <taxon>Vertebrata</taxon>
        <taxon>Euteleostomi</taxon>
        <taxon>Actinopterygii</taxon>
        <taxon>Chondrostei</taxon>
        <taxon>Acipenseriformes</taxon>
        <taxon>Acipenseridae</taxon>
        <taxon>Acipenser</taxon>
    </lineage>
</organism>
<keyword evidence="4" id="KW-0597">Phosphoprotein</keyword>
<comment type="caution">
    <text evidence="17">The sequence shown here is derived from an EMBL/GenBank/DDBJ whole genome shotgun (WGS) entry which is preliminary data.</text>
</comment>
<evidence type="ECO:0000256" key="8">
    <source>
        <dbReference type="ARBA" id="ARBA00023136"/>
    </source>
</evidence>
<evidence type="ECO:0000256" key="15">
    <source>
        <dbReference type="SAM" id="Phobius"/>
    </source>
</evidence>
<comment type="subcellular location">
    <subcellularLocation>
        <location evidence="2">Membrane</location>
    </subcellularLocation>
    <subcellularLocation>
        <location evidence="1">Nucleus</location>
    </subcellularLocation>
</comment>
<feature type="transmembrane region" description="Helical" evidence="15">
    <location>
        <begin position="27"/>
        <end position="53"/>
    </location>
</feature>
<feature type="transmembrane region" description="Helical" evidence="15">
    <location>
        <begin position="274"/>
        <end position="295"/>
    </location>
</feature>
<feature type="compositionally biased region" description="Basic and acidic residues" evidence="14">
    <location>
        <begin position="442"/>
        <end position="451"/>
    </location>
</feature>
<evidence type="ECO:0000256" key="14">
    <source>
        <dbReference type="SAM" id="MobiDB-lite"/>
    </source>
</evidence>
<dbReference type="GO" id="GO:0005783">
    <property type="term" value="C:endoplasmic reticulum"/>
    <property type="evidence" value="ECO:0007669"/>
    <property type="project" value="TreeGrafter"/>
</dbReference>
<evidence type="ECO:0000256" key="6">
    <source>
        <dbReference type="ARBA" id="ARBA00022989"/>
    </source>
</evidence>
<dbReference type="PANTHER" id="PTHR10926">
    <property type="entry name" value="CELL CYCLE CONTROL PROTEIN 50"/>
    <property type="match status" value="1"/>
</dbReference>
<dbReference type="Pfam" id="PF00226">
    <property type="entry name" value="DnaJ"/>
    <property type="match status" value="1"/>
</dbReference>
<comment type="subunit">
    <text evidence="12">Interacts with SRPK1. Interacts with HSP70 (HSPA1A or HSPA1B).</text>
</comment>
<dbReference type="SMART" id="SM00271">
    <property type="entry name" value="DnaJ"/>
    <property type="match status" value="1"/>
</dbReference>
<evidence type="ECO:0000256" key="1">
    <source>
        <dbReference type="ARBA" id="ARBA00004123"/>
    </source>
</evidence>
<evidence type="ECO:0000259" key="16">
    <source>
        <dbReference type="PROSITE" id="PS50076"/>
    </source>
</evidence>
<name>A0A444V2M3_ACIRT</name>
<keyword evidence="18" id="KW-1185">Reference proteome</keyword>
<evidence type="ECO:0000313" key="17">
    <source>
        <dbReference type="EMBL" id="RXM94711.1"/>
    </source>
</evidence>
<evidence type="ECO:0000256" key="9">
    <source>
        <dbReference type="ARBA" id="ARBA00023186"/>
    </source>
</evidence>
<reference evidence="17 18" key="1">
    <citation type="submission" date="2019-01" db="EMBL/GenBank/DDBJ databases">
        <title>Draft Genome and Complete Hox-Cluster Characterization of the Sterlet Sturgeon (Acipenser ruthenus).</title>
        <authorList>
            <person name="Wei Q."/>
        </authorList>
    </citation>
    <scope>NUCLEOTIDE SEQUENCE [LARGE SCALE GENOMIC DNA]</scope>
    <source>
        <strain evidence="17">WHYD16114868_AA</strain>
        <tissue evidence="17">Blood</tissue>
    </source>
</reference>
<dbReference type="PANTHER" id="PTHR10926:SF19">
    <property type="entry name" value="CELL CYCLE CONTROL PROTEIN 50B"/>
    <property type="match status" value="1"/>
</dbReference>
<keyword evidence="7" id="KW-0007">Acetylation</keyword>
<comment type="similarity">
    <text evidence="3">Belongs to the CDC50/LEM3 family.</text>
</comment>
<protein>
    <recommendedName>
        <fullName evidence="13">DnaJ homolog subfamily C member 8</fullName>
    </recommendedName>
</protein>
<evidence type="ECO:0000256" key="10">
    <source>
        <dbReference type="ARBA" id="ARBA00023242"/>
    </source>
</evidence>
<sequence>MGKEDPKVSKPDNTAFTQQRLPAWQPILSAGIVLPLFVVIGLTFIGIGIGLFITSSNVQEIEGPVFMYYGLTNYYQNYRKYGISRDDDQLFGNIDSLKSPANFCSPYQMGAKQMPIAPCGAIANSLFNDTFRLFYKVNEVYTEVLLDDNGISWWTDYNVKFRNPPEINGSLKNAFEGTVKPLNWPKPVYELSTNPNNNGFINQDFLVWMRIAALPNFRKLYRRISEGNWSRSLPAGNYSLEITYNYPVLSFQGKKKVVFSTVTWMGGKNSFLGIAYLVFGSLSIVMALIMLIVYAKYQVQIDRDISTKNKQVKQIEKRDSVLTPKQQIERLIRPGSSYFNLNPFEVLQLDPEVTEDEIKKRFRQLSILVHPDKNQDDPDRAQKAFEAVDKAYKLLLDPEQKKRAIDVIHAGKEYVEHTMKEKKKQLKKDGKSTVVEEDDPEMETRDGRVDSWRTFQAKGKKKEKNRSFLKPPKVKMEQR</sequence>
<keyword evidence="10" id="KW-0539">Nucleus</keyword>
<dbReference type="EMBL" id="SCEB01003078">
    <property type="protein sequence ID" value="RXM94711.1"/>
    <property type="molecule type" value="Genomic_DNA"/>
</dbReference>
<evidence type="ECO:0000256" key="3">
    <source>
        <dbReference type="ARBA" id="ARBA00009457"/>
    </source>
</evidence>
<dbReference type="Proteomes" id="UP000289886">
    <property type="component" value="Unassembled WGS sequence"/>
</dbReference>
<dbReference type="AlphaFoldDB" id="A0A444V2M3"/>
<dbReference type="Pfam" id="PF03381">
    <property type="entry name" value="CDC50"/>
    <property type="match status" value="1"/>
</dbReference>
<dbReference type="GO" id="GO:0005886">
    <property type="term" value="C:plasma membrane"/>
    <property type="evidence" value="ECO:0007669"/>
    <property type="project" value="TreeGrafter"/>
</dbReference>
<comment type="function">
    <text evidence="11">Suppresses polyglutamine (polyQ) aggregation of ATXN3 in neuronal cells.</text>
</comment>
<dbReference type="FunFam" id="1.10.287.110:FF:000026">
    <property type="entry name" value="dnaJ homolog subfamily C member 8"/>
    <property type="match status" value="1"/>
</dbReference>
<keyword evidence="6 15" id="KW-1133">Transmembrane helix</keyword>
<proteinExistence type="inferred from homology"/>
<dbReference type="PRINTS" id="PR00625">
    <property type="entry name" value="JDOMAIN"/>
</dbReference>
<feature type="region of interest" description="Disordered" evidence="14">
    <location>
        <begin position="421"/>
        <end position="479"/>
    </location>
</feature>
<dbReference type="GO" id="GO:0005794">
    <property type="term" value="C:Golgi apparatus"/>
    <property type="evidence" value="ECO:0007669"/>
    <property type="project" value="TreeGrafter"/>
</dbReference>
<dbReference type="Gene3D" id="1.10.287.110">
    <property type="entry name" value="DnaJ domain"/>
    <property type="match status" value="1"/>
</dbReference>
<accession>A0A444V2M3</accession>
<evidence type="ECO:0000256" key="5">
    <source>
        <dbReference type="ARBA" id="ARBA00022692"/>
    </source>
</evidence>
<evidence type="ECO:0000256" key="13">
    <source>
        <dbReference type="ARBA" id="ARBA00071604"/>
    </source>
</evidence>
<evidence type="ECO:0000313" key="18">
    <source>
        <dbReference type="Proteomes" id="UP000289886"/>
    </source>
</evidence>
<keyword evidence="5 15" id="KW-0812">Transmembrane</keyword>
<dbReference type="InterPro" id="IPR036869">
    <property type="entry name" value="J_dom_sf"/>
</dbReference>
<feature type="domain" description="J" evidence="16">
    <location>
        <begin position="342"/>
        <end position="409"/>
    </location>
</feature>
<dbReference type="GO" id="GO:0045332">
    <property type="term" value="P:phospholipid translocation"/>
    <property type="evidence" value="ECO:0007669"/>
    <property type="project" value="TreeGrafter"/>
</dbReference>
<evidence type="ECO:0000256" key="7">
    <source>
        <dbReference type="ARBA" id="ARBA00022990"/>
    </source>
</evidence>
<evidence type="ECO:0000256" key="12">
    <source>
        <dbReference type="ARBA" id="ARBA00062766"/>
    </source>
</evidence>
<keyword evidence="8 15" id="KW-0472">Membrane</keyword>
<evidence type="ECO:0000256" key="11">
    <source>
        <dbReference type="ARBA" id="ARBA00056329"/>
    </source>
</evidence>
<dbReference type="InterPro" id="IPR005045">
    <property type="entry name" value="CDC50/LEM3_fam"/>
</dbReference>
<gene>
    <name evidence="17" type="ORF">EOD39_17689</name>
</gene>
<evidence type="ECO:0000256" key="4">
    <source>
        <dbReference type="ARBA" id="ARBA00022553"/>
    </source>
</evidence>